<dbReference type="PANTHER" id="PTHR43581">
    <property type="entry name" value="ATP/GTP PHOSPHATASE"/>
    <property type="match status" value="1"/>
</dbReference>
<reference evidence="3 4" key="1">
    <citation type="submission" date="2024-10" db="EMBL/GenBank/DDBJ databases">
        <authorList>
            <person name="Yang X.-N."/>
        </authorList>
    </citation>
    <scope>NUCLEOTIDE SEQUENCE [LARGE SCALE GENOMIC DNA]</scope>
    <source>
        <strain evidence="3 4">CAU 1059</strain>
    </source>
</reference>
<dbReference type="CDD" id="cd00267">
    <property type="entry name" value="ABC_ATPase"/>
    <property type="match status" value="1"/>
</dbReference>
<feature type="domain" description="OLD protein-like TOPRIM" evidence="2">
    <location>
        <begin position="345"/>
        <end position="410"/>
    </location>
</feature>
<accession>A0ABW7I281</accession>
<dbReference type="RefSeq" id="WP_377169953.1">
    <property type="nucleotide sequence ID" value="NZ_JBHTJC010000001.1"/>
</dbReference>
<protein>
    <submittedName>
        <fullName evidence="3">ATP-dependent endonuclease</fullName>
    </submittedName>
</protein>
<keyword evidence="3" id="KW-0540">Nuclease</keyword>
<dbReference type="PANTHER" id="PTHR43581:SF2">
    <property type="entry name" value="EXCINUCLEASE ATPASE SUBUNIT"/>
    <property type="match status" value="1"/>
</dbReference>
<evidence type="ECO:0000313" key="4">
    <source>
        <dbReference type="Proteomes" id="UP001607157"/>
    </source>
</evidence>
<organism evidence="3 4">
    <name type="scientific">Roseovarius aquimarinus</name>
    <dbReference type="NCBI Taxonomy" id="1229156"/>
    <lineage>
        <taxon>Bacteria</taxon>
        <taxon>Pseudomonadati</taxon>
        <taxon>Pseudomonadota</taxon>
        <taxon>Alphaproteobacteria</taxon>
        <taxon>Rhodobacterales</taxon>
        <taxon>Roseobacteraceae</taxon>
        <taxon>Roseovarius</taxon>
    </lineage>
</organism>
<dbReference type="InterPro" id="IPR027417">
    <property type="entry name" value="P-loop_NTPase"/>
</dbReference>
<dbReference type="InterPro" id="IPR034139">
    <property type="entry name" value="TOPRIM_OLD"/>
</dbReference>
<keyword evidence="4" id="KW-1185">Reference proteome</keyword>
<dbReference type="GO" id="GO:0004519">
    <property type="term" value="F:endonuclease activity"/>
    <property type="evidence" value="ECO:0007669"/>
    <property type="project" value="UniProtKB-KW"/>
</dbReference>
<evidence type="ECO:0000259" key="2">
    <source>
        <dbReference type="Pfam" id="PF20469"/>
    </source>
</evidence>
<dbReference type="SUPFAM" id="SSF52540">
    <property type="entry name" value="P-loop containing nucleoside triphosphate hydrolases"/>
    <property type="match status" value="1"/>
</dbReference>
<dbReference type="Pfam" id="PF20469">
    <property type="entry name" value="OLD-like_TOPRIM"/>
    <property type="match status" value="1"/>
</dbReference>
<dbReference type="Pfam" id="PF13304">
    <property type="entry name" value="AAA_21"/>
    <property type="match status" value="1"/>
</dbReference>
<dbReference type="InterPro" id="IPR051396">
    <property type="entry name" value="Bact_Antivir_Def_Nuclease"/>
</dbReference>
<sequence>MCHTLLLNQAARMRSHGTRYRYHEAHFSDKSELPLKPGSITVITGPNNAGKSTSLRDIDKHFSSGRGRAGYTGRVVRQVETELVGSASDFFEFFEALNYYDKEEDRYRFDHGYSKNGYKTSTLRKAITNNNLPNPVEATFSKFLPASERLSGTGYNDSVNHAVNQIFSNEPKEIALSDIFRRSFGIDLILDRTRKEGVFYIAERSDLPSHEERLTPEFRKWMEKQATLRSQGDGMRSFARVLIEIFVRRLSILAIDEPELFLHPPQIRQLAAALVRERPVHSQVFVATHSDEFVKGILDTQPDDINFIRLTRSKEGASVKYLRHDDVATLWSDPLLRTSNALSSLFHQFTIVCEGETDARFLRWALDDEMSDDLSIDYFITHCGGKQKIHGIVKAISAIGANVFSVCDIDVLNDKVSFQRLFEAHGGDYSKVAQDHKLILTRVSERKSEISPHYFWSEIERLKAATGQSENIKKDTTDQIATLIRRSSPWGRIKEDGKRAFVDAESIRAFDRIRKAAASYGLFINPEGELESLCRTISRANKANWLTEVLQLDYKKAADLVGARELVKEVSNYMRANADKVF</sequence>
<evidence type="ECO:0000313" key="3">
    <source>
        <dbReference type="EMBL" id="MFH0252269.1"/>
    </source>
</evidence>
<gene>
    <name evidence="3" type="ORF">ACGRVM_00055</name>
</gene>
<evidence type="ECO:0000259" key="1">
    <source>
        <dbReference type="Pfam" id="PF13304"/>
    </source>
</evidence>
<dbReference type="InterPro" id="IPR003959">
    <property type="entry name" value="ATPase_AAA_core"/>
</dbReference>
<dbReference type="EMBL" id="JBIHMM010000001">
    <property type="protein sequence ID" value="MFH0252269.1"/>
    <property type="molecule type" value="Genomic_DNA"/>
</dbReference>
<dbReference type="Proteomes" id="UP001607157">
    <property type="component" value="Unassembled WGS sequence"/>
</dbReference>
<feature type="domain" description="ATPase AAA-type core" evidence="1">
    <location>
        <begin position="40"/>
        <end position="294"/>
    </location>
</feature>
<keyword evidence="3" id="KW-0255">Endonuclease</keyword>
<dbReference type="Gene3D" id="3.40.50.300">
    <property type="entry name" value="P-loop containing nucleotide triphosphate hydrolases"/>
    <property type="match status" value="1"/>
</dbReference>
<proteinExistence type="predicted"/>
<keyword evidence="3" id="KW-0378">Hydrolase</keyword>
<comment type="caution">
    <text evidence="3">The sequence shown here is derived from an EMBL/GenBank/DDBJ whole genome shotgun (WGS) entry which is preliminary data.</text>
</comment>
<name>A0ABW7I281_9RHOB</name>